<sequence length="435" mass="47020">MGWNSWDCYGTTVTEAEVLANARFLHEHLLAHGWDTVVVDIAWYDPTARSHGYNAGAPLTLDAYGRQLPAMNRFPSAAGGLGFGPLAAAVHALGLRFGVHLLRGIPRLAVDQALPVEGTAWTAADAADRTSTCAWNPDNYGLDHDHPAAQAYLDGQVAQLAAWGVDLVKVDDILAPYHDRAIEGWARAIERSGREITLSLSPGTGLSTARTEHLRAHAQMWRVSDDLWDRWPDVHAQFTRLARWAPHQRPGGWADADMLPLGRIGIRAERGDDRQSRLTLDEQRTLLTLWVMARSPLMVGGDLPTSSRATIDLLATPAVGHVLRTSTHGQEALREALPADAGGGDERDGATAGELIVWTARAGDDDAIRYAAIFSTAAAAVRVRVPLTAVVERPTDPGAVRDLWDSRAEIDVDAGALVLDVPAHGVRWLALRLGA</sequence>
<protein>
    <recommendedName>
        <fullName evidence="4">Alpha-galactosidase</fullName>
        <ecNumber evidence="4">3.2.1.22</ecNumber>
    </recommendedName>
    <alternativeName>
        <fullName evidence="4">Melibiase</fullName>
    </alternativeName>
</protein>
<dbReference type="PANTHER" id="PTHR11452:SF42">
    <property type="entry name" value="ALPHA-GALACTOSIDASE"/>
    <property type="match status" value="1"/>
</dbReference>
<proteinExistence type="inferred from homology"/>
<comment type="similarity">
    <text evidence="1 4">Belongs to the glycosyl hydrolase 27 family.</text>
</comment>
<dbReference type="EC" id="3.2.1.22" evidence="4"/>
<organism evidence="5 6">
    <name type="scientific">Pengzhenrongella sicca</name>
    <dbReference type="NCBI Taxonomy" id="2819238"/>
    <lineage>
        <taxon>Bacteria</taxon>
        <taxon>Bacillati</taxon>
        <taxon>Actinomycetota</taxon>
        <taxon>Actinomycetes</taxon>
        <taxon>Micrococcales</taxon>
        <taxon>Pengzhenrongella</taxon>
    </lineage>
</organism>
<dbReference type="CDD" id="cd14792">
    <property type="entry name" value="GH27"/>
    <property type="match status" value="1"/>
</dbReference>
<gene>
    <name evidence="5" type="ORF">J4E96_18540</name>
</gene>
<comment type="catalytic activity">
    <reaction evidence="4">
        <text>Hydrolysis of terminal, non-reducing alpha-D-galactose residues in alpha-D-galactosides, including galactose oligosaccharides, galactomannans and galactolipids.</text>
        <dbReference type="EC" id="3.2.1.22"/>
    </reaction>
</comment>
<dbReference type="SUPFAM" id="SSF51445">
    <property type="entry name" value="(Trans)glycosidases"/>
    <property type="match status" value="1"/>
</dbReference>
<dbReference type="InterPro" id="IPR013785">
    <property type="entry name" value="Aldolase_TIM"/>
</dbReference>
<name>A0A8A4ZM88_9MICO</name>
<evidence type="ECO:0000256" key="1">
    <source>
        <dbReference type="ARBA" id="ARBA00009743"/>
    </source>
</evidence>
<dbReference type="InterPro" id="IPR017853">
    <property type="entry name" value="GH"/>
</dbReference>
<keyword evidence="2 4" id="KW-0378">Hydrolase</keyword>
<dbReference type="PRINTS" id="PR00740">
    <property type="entry name" value="GLHYDRLASE27"/>
</dbReference>
<dbReference type="EMBL" id="CP071868">
    <property type="protein sequence ID" value="QTE31637.1"/>
    <property type="molecule type" value="Genomic_DNA"/>
</dbReference>
<accession>A0A8A4ZM88</accession>
<evidence type="ECO:0000313" key="5">
    <source>
        <dbReference type="EMBL" id="QTE31637.1"/>
    </source>
</evidence>
<dbReference type="KEGG" id="psic:J4E96_18540"/>
<evidence type="ECO:0000313" key="6">
    <source>
        <dbReference type="Proteomes" id="UP000663937"/>
    </source>
</evidence>
<dbReference type="RefSeq" id="WP_227425834.1">
    <property type="nucleotide sequence ID" value="NZ_CP071868.1"/>
</dbReference>
<dbReference type="GO" id="GO:0004557">
    <property type="term" value="F:alpha-galactosidase activity"/>
    <property type="evidence" value="ECO:0007669"/>
    <property type="project" value="UniProtKB-EC"/>
</dbReference>
<reference evidence="5" key="1">
    <citation type="submission" date="2021-03" db="EMBL/GenBank/DDBJ databases">
        <title>Pengzhenrongella sicca gen. nov., sp. nov., a new member of suborder Micrococcineae isolated from High-Arctic tundra soil.</title>
        <authorList>
            <person name="Peng F."/>
        </authorList>
    </citation>
    <scope>NUCLEOTIDE SEQUENCE</scope>
    <source>
        <strain evidence="5">LRZ-2</strain>
    </source>
</reference>
<keyword evidence="3 4" id="KW-0326">Glycosidase</keyword>
<dbReference type="PANTHER" id="PTHR11452">
    <property type="entry name" value="ALPHA-GALACTOSIDASE/ALPHA-N-ACETYLGALACTOSAMINIDASE"/>
    <property type="match status" value="1"/>
</dbReference>
<evidence type="ECO:0000256" key="4">
    <source>
        <dbReference type="RuleBase" id="RU361168"/>
    </source>
</evidence>
<dbReference type="Gene3D" id="3.20.20.70">
    <property type="entry name" value="Aldolase class I"/>
    <property type="match status" value="1"/>
</dbReference>
<dbReference type="Pfam" id="PF16499">
    <property type="entry name" value="Melibiase_2"/>
    <property type="match status" value="1"/>
</dbReference>
<keyword evidence="4" id="KW-1015">Disulfide bond</keyword>
<dbReference type="InterPro" id="IPR002241">
    <property type="entry name" value="Glyco_hydro_27"/>
</dbReference>
<dbReference type="AlphaFoldDB" id="A0A8A4ZM88"/>
<dbReference type="Proteomes" id="UP000663937">
    <property type="component" value="Chromosome"/>
</dbReference>
<evidence type="ECO:0000256" key="2">
    <source>
        <dbReference type="ARBA" id="ARBA00022801"/>
    </source>
</evidence>
<keyword evidence="6" id="KW-1185">Reference proteome</keyword>
<dbReference type="GO" id="GO:0005975">
    <property type="term" value="P:carbohydrate metabolic process"/>
    <property type="evidence" value="ECO:0007669"/>
    <property type="project" value="InterPro"/>
</dbReference>
<evidence type="ECO:0000256" key="3">
    <source>
        <dbReference type="ARBA" id="ARBA00023295"/>
    </source>
</evidence>